<dbReference type="RefSeq" id="WP_205278254.1">
    <property type="nucleotide sequence ID" value="NZ_JAFFPU010000012.1"/>
</dbReference>
<reference evidence="1 2" key="1">
    <citation type="submission" date="2021-02" db="EMBL/GenBank/DDBJ databases">
        <title>Leptospira ainlahdjerensis sp. nov., Leptospira ainazelensis sp. nov., Leptospira abararensis sp. nov. and Leptospira chreensis sp. nov., four new species isolated from water sources in Algeria.</title>
        <authorList>
            <person name="Amara Korba A."/>
            <person name="Kainiu M."/>
            <person name="Vincent A.T."/>
            <person name="Mariet J.-F."/>
            <person name="Veyrier F.J."/>
            <person name="Goarant C."/>
            <person name="Picardeau M."/>
        </authorList>
    </citation>
    <scope>NUCLEOTIDE SEQUENCE [LARGE SCALE GENOMIC DNA]</scope>
    <source>
        <strain evidence="1 2">201903070</strain>
    </source>
</reference>
<dbReference type="Proteomes" id="UP000724686">
    <property type="component" value="Unassembled WGS sequence"/>
</dbReference>
<dbReference type="EMBL" id="JAFFPU010000012">
    <property type="protein sequence ID" value="MBM9576055.1"/>
    <property type="molecule type" value="Genomic_DNA"/>
</dbReference>
<keyword evidence="2" id="KW-1185">Reference proteome</keyword>
<dbReference type="InterPro" id="IPR007711">
    <property type="entry name" value="HigB-1"/>
</dbReference>
<dbReference type="InterPro" id="IPR035093">
    <property type="entry name" value="RelE/ParE_toxin_dom_sf"/>
</dbReference>
<dbReference type="PANTHER" id="PTHR40266:SF2">
    <property type="entry name" value="TOXIN HIGB-1"/>
    <property type="match status" value="1"/>
</dbReference>
<dbReference type="Pfam" id="PF05015">
    <property type="entry name" value="HigB-like_toxin"/>
    <property type="match status" value="1"/>
</dbReference>
<dbReference type="PANTHER" id="PTHR40266">
    <property type="entry name" value="TOXIN HIGB-1"/>
    <property type="match status" value="1"/>
</dbReference>
<name>A0ABS2U6R4_9LEPT</name>
<proteinExistence type="predicted"/>
<evidence type="ECO:0000313" key="1">
    <source>
        <dbReference type="EMBL" id="MBM9576055.1"/>
    </source>
</evidence>
<sequence length="93" mass="11117">MISSFKSQETEKVWNQEFSKKLPNQIQKIAYRKLVMIARSKSIEDLKIPPSNHLEKLSGNRLGQYSIRVNDQWRICFKWKESNAYEVEIVDYH</sequence>
<organism evidence="1 2">
    <name type="scientific">Leptospira ainlahdjerensis</name>
    <dbReference type="NCBI Taxonomy" id="2810033"/>
    <lineage>
        <taxon>Bacteria</taxon>
        <taxon>Pseudomonadati</taxon>
        <taxon>Spirochaetota</taxon>
        <taxon>Spirochaetia</taxon>
        <taxon>Leptospirales</taxon>
        <taxon>Leptospiraceae</taxon>
        <taxon>Leptospira</taxon>
    </lineage>
</organism>
<accession>A0ABS2U6R4</accession>
<protein>
    <submittedName>
        <fullName evidence="1">Type II toxin-antitoxin system RelE/ParE family toxin</fullName>
    </submittedName>
</protein>
<gene>
    <name evidence="1" type="ORF">JWG45_02715</name>
</gene>
<evidence type="ECO:0000313" key="2">
    <source>
        <dbReference type="Proteomes" id="UP000724686"/>
    </source>
</evidence>
<dbReference type="SUPFAM" id="SSF143011">
    <property type="entry name" value="RelE-like"/>
    <property type="match status" value="1"/>
</dbReference>
<dbReference type="Gene3D" id="3.30.2310.20">
    <property type="entry name" value="RelE-like"/>
    <property type="match status" value="1"/>
</dbReference>
<comment type="caution">
    <text evidence="1">The sequence shown here is derived from an EMBL/GenBank/DDBJ whole genome shotgun (WGS) entry which is preliminary data.</text>
</comment>